<feature type="region of interest" description="Disordered" evidence="1">
    <location>
        <begin position="1"/>
        <end position="48"/>
    </location>
</feature>
<dbReference type="AlphaFoldDB" id="A0A0P0XJY1"/>
<name>A0A0P0XJY1_ORYSJ</name>
<dbReference type="Proteomes" id="UP000059680">
    <property type="component" value="Chromosome 9"/>
</dbReference>
<proteinExistence type="predicted"/>
<gene>
    <name evidence="2" type="ordered locus">Os09g0119701</name>
    <name evidence="2" type="ORF">OSNPB_090119701</name>
</gene>
<keyword evidence="3" id="KW-1185">Reference proteome</keyword>
<dbReference type="EMBL" id="AP014965">
    <property type="protein sequence ID" value="BAT06869.1"/>
    <property type="molecule type" value="Genomic_DNA"/>
</dbReference>
<reference evidence="2 3" key="2">
    <citation type="journal article" date="2013" name="Plant Cell Physiol.">
        <title>Rice Annotation Project Database (RAP-DB): an integrative and interactive database for rice genomics.</title>
        <authorList>
            <person name="Sakai H."/>
            <person name="Lee S.S."/>
            <person name="Tanaka T."/>
            <person name="Numa H."/>
            <person name="Kim J."/>
            <person name="Kawahara Y."/>
            <person name="Wakimoto H."/>
            <person name="Yang C.C."/>
            <person name="Iwamoto M."/>
            <person name="Abe T."/>
            <person name="Yamada Y."/>
            <person name="Muto A."/>
            <person name="Inokuchi H."/>
            <person name="Ikemura T."/>
            <person name="Matsumoto T."/>
            <person name="Sasaki T."/>
            <person name="Itoh T."/>
        </authorList>
    </citation>
    <scope>NUCLEOTIDE SEQUENCE [LARGE SCALE GENOMIC DNA]</scope>
    <source>
        <strain evidence="3">cv. Nipponbare</strain>
    </source>
</reference>
<evidence type="ECO:0000313" key="3">
    <source>
        <dbReference type="Proteomes" id="UP000059680"/>
    </source>
</evidence>
<reference evidence="2 3" key="3">
    <citation type="journal article" date="2013" name="Rice">
        <title>Improvement of the Oryza sativa Nipponbare reference genome using next generation sequence and optical map data.</title>
        <authorList>
            <person name="Kawahara Y."/>
            <person name="de la Bastide M."/>
            <person name="Hamilton J.P."/>
            <person name="Kanamori H."/>
            <person name="McCombie W.R."/>
            <person name="Ouyang S."/>
            <person name="Schwartz D.C."/>
            <person name="Tanaka T."/>
            <person name="Wu J."/>
            <person name="Zhou S."/>
            <person name="Childs K.L."/>
            <person name="Davidson R.M."/>
            <person name="Lin H."/>
            <person name="Quesada-Ocampo L."/>
            <person name="Vaillancourt B."/>
            <person name="Sakai H."/>
            <person name="Lee S.S."/>
            <person name="Kim J."/>
            <person name="Numa H."/>
            <person name="Itoh T."/>
            <person name="Buell C.R."/>
            <person name="Matsumoto T."/>
        </authorList>
    </citation>
    <scope>NUCLEOTIDE SEQUENCE [LARGE SCALE GENOMIC DNA]</scope>
    <source>
        <strain evidence="3">cv. Nipponbare</strain>
    </source>
</reference>
<dbReference type="PaxDb" id="39947-A0A0P0XJY1"/>
<dbReference type="InParanoid" id="A0A0P0XJY1"/>
<sequence>MARVAAADLRDSGGVGPSGEKAVTEWGPRHRAKGTSRRGRVRRSGKDREWRQRGCVRGLSRRSAWRCSLGVRRQCVRRAGRVRLVTGRGAWLSGWTGQRAVGRRLGALLVRRM</sequence>
<organism evidence="2 3">
    <name type="scientific">Oryza sativa subsp. japonica</name>
    <name type="common">Rice</name>
    <dbReference type="NCBI Taxonomy" id="39947"/>
    <lineage>
        <taxon>Eukaryota</taxon>
        <taxon>Viridiplantae</taxon>
        <taxon>Streptophyta</taxon>
        <taxon>Embryophyta</taxon>
        <taxon>Tracheophyta</taxon>
        <taxon>Spermatophyta</taxon>
        <taxon>Magnoliopsida</taxon>
        <taxon>Liliopsida</taxon>
        <taxon>Poales</taxon>
        <taxon>Poaceae</taxon>
        <taxon>BOP clade</taxon>
        <taxon>Oryzoideae</taxon>
        <taxon>Oryzeae</taxon>
        <taxon>Oryzinae</taxon>
        <taxon>Oryza</taxon>
        <taxon>Oryza sativa</taxon>
    </lineage>
</organism>
<protein>
    <submittedName>
        <fullName evidence="2">Os09g0119701 protein</fullName>
    </submittedName>
</protein>
<feature type="compositionally biased region" description="Basic residues" evidence="1">
    <location>
        <begin position="29"/>
        <end position="43"/>
    </location>
</feature>
<evidence type="ECO:0000256" key="1">
    <source>
        <dbReference type="SAM" id="MobiDB-lite"/>
    </source>
</evidence>
<reference evidence="3" key="1">
    <citation type="journal article" date="2005" name="Nature">
        <title>The map-based sequence of the rice genome.</title>
        <authorList>
            <consortium name="International rice genome sequencing project (IRGSP)"/>
            <person name="Matsumoto T."/>
            <person name="Wu J."/>
            <person name="Kanamori H."/>
            <person name="Katayose Y."/>
            <person name="Fujisawa M."/>
            <person name="Namiki N."/>
            <person name="Mizuno H."/>
            <person name="Yamamoto K."/>
            <person name="Antonio B.A."/>
            <person name="Baba T."/>
            <person name="Sakata K."/>
            <person name="Nagamura Y."/>
            <person name="Aoki H."/>
            <person name="Arikawa K."/>
            <person name="Arita K."/>
            <person name="Bito T."/>
            <person name="Chiden Y."/>
            <person name="Fujitsuka N."/>
            <person name="Fukunaka R."/>
            <person name="Hamada M."/>
            <person name="Harada C."/>
            <person name="Hayashi A."/>
            <person name="Hijishita S."/>
            <person name="Honda M."/>
            <person name="Hosokawa S."/>
            <person name="Ichikawa Y."/>
            <person name="Idonuma A."/>
            <person name="Iijima M."/>
            <person name="Ikeda M."/>
            <person name="Ikeno M."/>
            <person name="Ito K."/>
            <person name="Ito S."/>
            <person name="Ito T."/>
            <person name="Ito Y."/>
            <person name="Ito Y."/>
            <person name="Iwabuchi A."/>
            <person name="Kamiya K."/>
            <person name="Karasawa W."/>
            <person name="Kurita K."/>
            <person name="Katagiri S."/>
            <person name="Kikuta A."/>
            <person name="Kobayashi H."/>
            <person name="Kobayashi N."/>
            <person name="Machita K."/>
            <person name="Maehara T."/>
            <person name="Masukawa M."/>
            <person name="Mizubayashi T."/>
            <person name="Mukai Y."/>
            <person name="Nagasaki H."/>
            <person name="Nagata Y."/>
            <person name="Naito S."/>
            <person name="Nakashima M."/>
            <person name="Nakama Y."/>
            <person name="Nakamichi Y."/>
            <person name="Nakamura M."/>
            <person name="Meguro A."/>
            <person name="Negishi M."/>
            <person name="Ohta I."/>
            <person name="Ohta T."/>
            <person name="Okamoto M."/>
            <person name="Ono N."/>
            <person name="Saji S."/>
            <person name="Sakaguchi M."/>
            <person name="Sakai K."/>
            <person name="Shibata M."/>
            <person name="Shimokawa T."/>
            <person name="Song J."/>
            <person name="Takazaki Y."/>
            <person name="Terasawa K."/>
            <person name="Tsugane M."/>
            <person name="Tsuji K."/>
            <person name="Ueda S."/>
            <person name="Waki K."/>
            <person name="Yamagata H."/>
            <person name="Yamamoto M."/>
            <person name="Yamamoto S."/>
            <person name="Yamane H."/>
            <person name="Yoshiki S."/>
            <person name="Yoshihara R."/>
            <person name="Yukawa K."/>
            <person name="Zhong H."/>
            <person name="Yano M."/>
            <person name="Yuan Q."/>
            <person name="Ouyang S."/>
            <person name="Liu J."/>
            <person name="Jones K.M."/>
            <person name="Gansberger K."/>
            <person name="Moffat K."/>
            <person name="Hill J."/>
            <person name="Bera J."/>
            <person name="Fadrosh D."/>
            <person name="Jin S."/>
            <person name="Johri S."/>
            <person name="Kim M."/>
            <person name="Overton L."/>
            <person name="Reardon M."/>
            <person name="Tsitrin T."/>
            <person name="Vuong H."/>
            <person name="Weaver B."/>
            <person name="Ciecko A."/>
            <person name="Tallon L."/>
            <person name="Jackson J."/>
            <person name="Pai G."/>
            <person name="Aken S.V."/>
            <person name="Utterback T."/>
            <person name="Reidmuller S."/>
            <person name="Feldblyum T."/>
            <person name="Hsiao J."/>
            <person name="Zismann V."/>
            <person name="Iobst S."/>
            <person name="de Vazeille A.R."/>
            <person name="Buell C.R."/>
            <person name="Ying K."/>
            <person name="Li Y."/>
            <person name="Lu T."/>
            <person name="Huang Y."/>
            <person name="Zhao Q."/>
            <person name="Feng Q."/>
            <person name="Zhang L."/>
            <person name="Zhu J."/>
            <person name="Weng Q."/>
            <person name="Mu J."/>
            <person name="Lu Y."/>
            <person name="Fan D."/>
            <person name="Liu Y."/>
            <person name="Guan J."/>
            <person name="Zhang Y."/>
            <person name="Yu S."/>
            <person name="Liu X."/>
            <person name="Zhang Y."/>
            <person name="Hong G."/>
            <person name="Han B."/>
            <person name="Choisne N."/>
            <person name="Demange N."/>
            <person name="Orjeda G."/>
            <person name="Samain S."/>
            <person name="Cattolico L."/>
            <person name="Pelletier E."/>
            <person name="Couloux A."/>
            <person name="Segurens B."/>
            <person name="Wincker P."/>
            <person name="D'Hont A."/>
            <person name="Scarpelli C."/>
            <person name="Weissenbach J."/>
            <person name="Salanoubat M."/>
            <person name="Quetier F."/>
            <person name="Yu Y."/>
            <person name="Kim H.R."/>
            <person name="Rambo T."/>
            <person name="Currie J."/>
            <person name="Collura K."/>
            <person name="Luo M."/>
            <person name="Yang T."/>
            <person name="Ammiraju J.S.S."/>
            <person name="Engler F."/>
            <person name="Soderlund C."/>
            <person name="Wing R.A."/>
            <person name="Palmer L.E."/>
            <person name="de la Bastide M."/>
            <person name="Spiegel L."/>
            <person name="Nascimento L."/>
            <person name="Zutavern T."/>
            <person name="O'Shaughnessy A."/>
            <person name="Dike S."/>
            <person name="Dedhia N."/>
            <person name="Preston R."/>
            <person name="Balija V."/>
            <person name="McCombie W.R."/>
            <person name="Chow T."/>
            <person name="Chen H."/>
            <person name="Chung M."/>
            <person name="Chen C."/>
            <person name="Shaw J."/>
            <person name="Wu H."/>
            <person name="Hsiao K."/>
            <person name="Chao Y."/>
            <person name="Chu M."/>
            <person name="Cheng C."/>
            <person name="Hour A."/>
            <person name="Lee P."/>
            <person name="Lin S."/>
            <person name="Lin Y."/>
            <person name="Liou J."/>
            <person name="Liu S."/>
            <person name="Hsing Y."/>
            <person name="Raghuvanshi S."/>
            <person name="Mohanty A."/>
            <person name="Bharti A.K."/>
            <person name="Gaur A."/>
            <person name="Gupta V."/>
            <person name="Kumar D."/>
            <person name="Ravi V."/>
            <person name="Vij S."/>
            <person name="Kapur A."/>
            <person name="Khurana P."/>
            <person name="Khurana P."/>
            <person name="Khurana J.P."/>
            <person name="Tyagi A.K."/>
            <person name="Gaikwad K."/>
            <person name="Singh A."/>
            <person name="Dalal V."/>
            <person name="Srivastava S."/>
            <person name="Dixit A."/>
            <person name="Pal A.K."/>
            <person name="Ghazi I.A."/>
            <person name="Yadav M."/>
            <person name="Pandit A."/>
            <person name="Bhargava A."/>
            <person name="Sureshbabu K."/>
            <person name="Batra K."/>
            <person name="Sharma T.R."/>
            <person name="Mohapatra T."/>
            <person name="Singh N.K."/>
            <person name="Messing J."/>
            <person name="Nelson A.B."/>
            <person name="Fuks G."/>
            <person name="Kavchok S."/>
            <person name="Keizer G."/>
            <person name="Linton E."/>
            <person name="Llaca V."/>
            <person name="Song R."/>
            <person name="Tanyolac B."/>
            <person name="Young S."/>
            <person name="Ho-Il K."/>
            <person name="Hahn J.H."/>
            <person name="Sangsakoo G."/>
            <person name="Vanavichit A."/>
            <person name="de Mattos Luiz.A.T."/>
            <person name="Zimmer P.D."/>
            <person name="Malone G."/>
            <person name="Dellagostin O."/>
            <person name="de Oliveira A.C."/>
            <person name="Bevan M."/>
            <person name="Bancroft I."/>
            <person name="Minx P."/>
            <person name="Cordum H."/>
            <person name="Wilson R."/>
            <person name="Cheng Z."/>
            <person name="Jin W."/>
            <person name="Jiang J."/>
            <person name="Leong S.A."/>
            <person name="Iwama H."/>
            <person name="Gojobori T."/>
            <person name="Itoh T."/>
            <person name="Niimura Y."/>
            <person name="Fujii Y."/>
            <person name="Habara T."/>
            <person name="Sakai H."/>
            <person name="Sato Y."/>
            <person name="Wilson G."/>
            <person name="Kumar K."/>
            <person name="McCouch S."/>
            <person name="Juretic N."/>
            <person name="Hoen D."/>
            <person name="Wright S."/>
            <person name="Bruskiewich R."/>
            <person name="Bureau T."/>
            <person name="Miyao A."/>
            <person name="Hirochika H."/>
            <person name="Nishikawa T."/>
            <person name="Kadowaki K."/>
            <person name="Sugiura M."/>
            <person name="Burr B."/>
            <person name="Sasaki T."/>
        </authorList>
    </citation>
    <scope>NUCLEOTIDE SEQUENCE [LARGE SCALE GENOMIC DNA]</scope>
    <source>
        <strain evidence="3">cv. Nipponbare</strain>
    </source>
</reference>
<evidence type="ECO:0000313" key="2">
    <source>
        <dbReference type="EMBL" id="BAT06869.1"/>
    </source>
</evidence>
<accession>A0A0P0XJY1</accession>